<evidence type="ECO:0000256" key="9">
    <source>
        <dbReference type="ARBA" id="ARBA00023274"/>
    </source>
</evidence>
<dbReference type="AlphaFoldDB" id="A0A1G4J6K0"/>
<feature type="region of interest" description="Disordered" evidence="13">
    <location>
        <begin position="1"/>
        <end position="117"/>
    </location>
</feature>
<sequence>MSSDLFGEALKNPDAKPLPIHDDIDVGEISSDEEVPNVTQDKETKLQEEEPHDPRDTSGSGSTSSASETSASSEEADGSSSDESSDDSSGAEVQVMDEDDEDEEPAAQGPIKSKNELTEEATFEVPENFQITANTPIQEIGIIKSAFDHNIIVQSTASAEQRVLKEQSLLCLHDRQLLGPLCEVFGPLQAPFYRVSFPKAKSELYQELATKIGQKVFYIAPEAHWQDTFELRRLRGTDASNGFDEELPEDEQEFSDDEKEALHKKIKKQSKKRKGEVVQMTETVAGKKRVSTDFLPRSRPKTNTTPWENDEANSSSYRPRSARQNEVRASEQRPQVNSPYYHQQQQEHRFPPQQHTLPPQNAAGYSQSHSPYGAQTTLAYQNQGYPYPYGYQYVQQDFRQTHIPHAPQTQPARLPLDFSHSNYPQQYFGQPQGMYPQMQPSVTQSYHQTHMSPNPGYVQPQIPANPGYSHPQVNSTASFPQPQMATQTGFASEAQNMQQVRQLQQILMNQQAQQARQAQQTQQTQDQGNQHQNEQHF</sequence>
<feature type="compositionally biased region" description="Polar residues" evidence="13">
    <location>
        <begin position="332"/>
        <end position="341"/>
    </location>
</feature>
<evidence type="ECO:0000256" key="3">
    <source>
        <dbReference type="ARBA" id="ARBA00021438"/>
    </source>
</evidence>
<dbReference type="STRING" id="1266660.A0A1G4J6K0"/>
<evidence type="ECO:0000256" key="13">
    <source>
        <dbReference type="SAM" id="MobiDB-lite"/>
    </source>
</evidence>
<dbReference type="InterPro" id="IPR040309">
    <property type="entry name" value="Naf1"/>
</dbReference>
<keyword evidence="7" id="KW-0694">RNA-binding</keyword>
<dbReference type="FunFam" id="2.40.10.230:FF:000002">
    <property type="entry name" value="H/ACA ribonucleoprotein complex non-core subunit NAF1"/>
    <property type="match status" value="1"/>
</dbReference>
<dbReference type="GO" id="GO:0005732">
    <property type="term" value="C:sno(s)RNA-containing ribonucleoprotein complex"/>
    <property type="evidence" value="ECO:0007669"/>
    <property type="project" value="InterPro"/>
</dbReference>
<feature type="compositionally biased region" description="Acidic residues" evidence="13">
    <location>
        <begin position="243"/>
        <end position="259"/>
    </location>
</feature>
<evidence type="ECO:0000256" key="5">
    <source>
        <dbReference type="ARBA" id="ARBA00022552"/>
    </source>
</evidence>
<comment type="subcellular location">
    <subcellularLocation>
        <location evidence="1">Nucleus</location>
    </subcellularLocation>
</comment>
<evidence type="ECO:0000313" key="14">
    <source>
        <dbReference type="EMBL" id="SCU85493.1"/>
    </source>
</evidence>
<feature type="compositionally biased region" description="Acidic residues" evidence="13">
    <location>
        <begin position="95"/>
        <end position="105"/>
    </location>
</feature>
<feature type="compositionally biased region" description="Basic and acidic residues" evidence="13">
    <location>
        <begin position="11"/>
        <end position="24"/>
    </location>
</feature>
<feature type="compositionally biased region" description="Basic and acidic residues" evidence="13">
    <location>
        <begin position="40"/>
        <end position="56"/>
    </location>
</feature>
<protein>
    <recommendedName>
        <fullName evidence="3">H/ACA ribonucleoprotein complex non-core subunit NAF1</fullName>
    </recommendedName>
    <alternativeName>
        <fullName evidence="12">Nuclear assembly factor 1</fullName>
    </alternativeName>
</protein>
<proteinExistence type="inferred from homology"/>
<dbReference type="Pfam" id="PF04410">
    <property type="entry name" value="Gar1"/>
    <property type="match status" value="1"/>
</dbReference>
<comment type="subunit">
    <text evidence="11">During assembly of the complex, component of the small nucleolar ribonucleoprotein particles containing H/ACA-type snoRNAs (H/ACA snoRNPs) which contains CBF5, NAF1, NHP2 and NOP10 proteins. Interacts with SHQ1. Interacts directly with CBF5. Interacts with hyperphosphorylated C-terminal domain (CTD) of RNA polymerase II large subunit (RPB1).</text>
</comment>
<keyword evidence="9" id="KW-0687">Ribonucleoprotein</keyword>
<evidence type="ECO:0000256" key="6">
    <source>
        <dbReference type="ARBA" id="ARBA00022553"/>
    </source>
</evidence>
<evidence type="ECO:0000256" key="12">
    <source>
        <dbReference type="ARBA" id="ARBA00076743"/>
    </source>
</evidence>
<feature type="region of interest" description="Disordered" evidence="13">
    <location>
        <begin position="240"/>
        <end position="369"/>
    </location>
</feature>
<dbReference type="GO" id="GO:0003723">
    <property type="term" value="F:RNA binding"/>
    <property type="evidence" value="ECO:0007669"/>
    <property type="project" value="UniProtKB-KW"/>
</dbReference>
<dbReference type="PANTHER" id="PTHR31633">
    <property type="entry name" value="H/ACA RIBONUCLEOPROTEIN COMPLEX NON-CORE SUBUNIT NAF1"/>
    <property type="match status" value="1"/>
</dbReference>
<feature type="compositionally biased region" description="Polar residues" evidence="13">
    <location>
        <begin position="301"/>
        <end position="322"/>
    </location>
</feature>
<name>A0A1G4J6K0_9SACH</name>
<dbReference type="InterPro" id="IPR038664">
    <property type="entry name" value="Gar1/Naf1_Cbf5-bd_sf"/>
</dbReference>
<dbReference type="SUPFAM" id="SSF50447">
    <property type="entry name" value="Translation proteins"/>
    <property type="match status" value="1"/>
</dbReference>
<accession>A0A1G4J6K0</accession>
<evidence type="ECO:0000256" key="4">
    <source>
        <dbReference type="ARBA" id="ARBA00022517"/>
    </source>
</evidence>
<keyword evidence="5" id="KW-0698">rRNA processing</keyword>
<comment type="similarity">
    <text evidence="2">Belongs to the NAF1 family.</text>
</comment>
<evidence type="ECO:0000256" key="8">
    <source>
        <dbReference type="ARBA" id="ARBA00023242"/>
    </source>
</evidence>
<evidence type="ECO:0000256" key="1">
    <source>
        <dbReference type="ARBA" id="ARBA00004123"/>
    </source>
</evidence>
<comment type="function">
    <text evidence="10">RNA-binding protein required for the maturation of box H/ACA snoRNPs complex and ribosome biogenesis. During assembly of the H/ACA snoRNPs complex, it associates with the complex and disappears during maturation of the complex and is replaced by GAR1 to yield mature H/ACA snoRNPs complex. Acts as a competitive binder for CBF5 probably required to prevent non-cognate RNAs from being loaded during transport of the particle by inducing a non-productive conformation of CBF5.</text>
</comment>
<feature type="compositionally biased region" description="Basic residues" evidence="13">
    <location>
        <begin position="262"/>
        <end position="274"/>
    </location>
</feature>
<feature type="region of interest" description="Disordered" evidence="13">
    <location>
        <begin position="507"/>
        <end position="537"/>
    </location>
</feature>
<evidence type="ECO:0000256" key="2">
    <source>
        <dbReference type="ARBA" id="ARBA00009801"/>
    </source>
</evidence>
<keyword evidence="8" id="KW-0539">Nucleus</keyword>
<dbReference type="OrthoDB" id="21550at2759"/>
<dbReference type="GO" id="GO:0006364">
    <property type="term" value="P:rRNA processing"/>
    <property type="evidence" value="ECO:0007669"/>
    <property type="project" value="UniProtKB-KW"/>
</dbReference>
<organism evidence="14 15">
    <name type="scientific">Lachancea dasiensis</name>
    <dbReference type="NCBI Taxonomy" id="1072105"/>
    <lineage>
        <taxon>Eukaryota</taxon>
        <taxon>Fungi</taxon>
        <taxon>Dikarya</taxon>
        <taxon>Ascomycota</taxon>
        <taxon>Saccharomycotina</taxon>
        <taxon>Saccharomycetes</taxon>
        <taxon>Saccharomycetales</taxon>
        <taxon>Saccharomycetaceae</taxon>
        <taxon>Lachancea</taxon>
    </lineage>
</organism>
<dbReference type="EMBL" id="LT598454">
    <property type="protein sequence ID" value="SCU85493.1"/>
    <property type="molecule type" value="Genomic_DNA"/>
</dbReference>
<dbReference type="InterPro" id="IPR007504">
    <property type="entry name" value="H/ACA_rnp_Gar1/Naf1"/>
</dbReference>
<dbReference type="GO" id="GO:0005654">
    <property type="term" value="C:nucleoplasm"/>
    <property type="evidence" value="ECO:0007669"/>
    <property type="project" value="EnsemblFungi"/>
</dbReference>
<evidence type="ECO:0000256" key="11">
    <source>
        <dbReference type="ARBA" id="ARBA00065983"/>
    </source>
</evidence>
<dbReference type="Gene3D" id="2.40.10.230">
    <property type="entry name" value="Probable tRNA pseudouridine synthase domain"/>
    <property type="match status" value="1"/>
</dbReference>
<dbReference type="PANTHER" id="PTHR31633:SF1">
    <property type="entry name" value="H_ACA RIBONUCLEOPROTEIN COMPLEX NON-CORE SUBUNIT NAF1"/>
    <property type="match status" value="1"/>
</dbReference>
<feature type="compositionally biased region" description="Polar residues" evidence="13">
    <location>
        <begin position="356"/>
        <end position="369"/>
    </location>
</feature>
<keyword evidence="6" id="KW-0597">Phosphoprotein</keyword>
<keyword evidence="4" id="KW-0690">Ribosome biogenesis</keyword>
<evidence type="ECO:0000256" key="10">
    <source>
        <dbReference type="ARBA" id="ARBA00054735"/>
    </source>
</evidence>
<evidence type="ECO:0000256" key="7">
    <source>
        <dbReference type="ARBA" id="ARBA00022884"/>
    </source>
</evidence>
<reference evidence="14 15" key="1">
    <citation type="submission" date="2016-03" db="EMBL/GenBank/DDBJ databases">
        <authorList>
            <person name="Devillers H."/>
        </authorList>
    </citation>
    <scope>NUCLEOTIDE SEQUENCE [LARGE SCALE GENOMIC DNA]</scope>
    <source>
        <strain evidence="14">CBS 10888</strain>
    </source>
</reference>
<dbReference type="GO" id="GO:0001522">
    <property type="term" value="P:pseudouridine synthesis"/>
    <property type="evidence" value="ECO:0007669"/>
    <property type="project" value="InterPro"/>
</dbReference>
<keyword evidence="15" id="KW-1185">Reference proteome</keyword>
<evidence type="ECO:0000313" key="15">
    <source>
        <dbReference type="Proteomes" id="UP000190274"/>
    </source>
</evidence>
<dbReference type="InterPro" id="IPR009000">
    <property type="entry name" value="Transl_B-barrel_sf"/>
</dbReference>
<feature type="compositionally biased region" description="Low complexity" evidence="13">
    <location>
        <begin position="57"/>
        <end position="92"/>
    </location>
</feature>
<gene>
    <name evidence="14" type="ORF">LADA_0D07844G</name>
</gene>
<dbReference type="GO" id="GO:0000493">
    <property type="term" value="P:box H/ACA snoRNP assembly"/>
    <property type="evidence" value="ECO:0007669"/>
    <property type="project" value="EnsemblFungi"/>
</dbReference>
<dbReference type="Proteomes" id="UP000190274">
    <property type="component" value="Chromosome D"/>
</dbReference>